<reference evidence="2 3" key="1">
    <citation type="submission" date="2020-03" db="EMBL/GenBank/DDBJ databases">
        <title>Genomic Encyclopedia of Type Strains, Phase IV (KMG-IV): sequencing the most valuable type-strain genomes for metagenomic binning, comparative biology and taxonomic classification.</title>
        <authorList>
            <person name="Goeker M."/>
        </authorList>
    </citation>
    <scope>NUCLEOTIDE SEQUENCE [LARGE SCALE GENOMIC DNA]</scope>
    <source>
        <strain evidence="2 3">DSM 5718</strain>
    </source>
</reference>
<keyword evidence="1" id="KW-0547">Nucleotide-binding</keyword>
<dbReference type="GO" id="GO:0005525">
    <property type="term" value="F:GTP binding"/>
    <property type="evidence" value="ECO:0007669"/>
    <property type="project" value="InterPro"/>
</dbReference>
<dbReference type="SUPFAM" id="SSF52540">
    <property type="entry name" value="P-loop containing nucleoside triphosphate hydrolases"/>
    <property type="match status" value="1"/>
</dbReference>
<sequence length="141" mass="16288">MQRYVHSRFSEQYHTTLGVKVDKKVVEFDHCILNMMIWDIAGEVRQEKVPPSYYLGSKGVFYVFDMTRPSTYEHIEEDLAYVKNILPEAVYMIVGNKKDLVEEAPVPCDFITSAKTGENVEAMFRSMAQKLLEQDGKKVNI</sequence>
<protein>
    <submittedName>
        <fullName evidence="2">GTPase SAR1 family protein</fullName>
    </submittedName>
</protein>
<dbReference type="PROSITE" id="PS51419">
    <property type="entry name" value="RAB"/>
    <property type="match status" value="1"/>
</dbReference>
<proteinExistence type="predicted"/>
<evidence type="ECO:0000313" key="3">
    <source>
        <dbReference type="Proteomes" id="UP000537126"/>
    </source>
</evidence>
<dbReference type="Proteomes" id="UP000537126">
    <property type="component" value="Unassembled WGS sequence"/>
</dbReference>
<dbReference type="PANTHER" id="PTHR47978">
    <property type="match status" value="1"/>
</dbReference>
<dbReference type="GO" id="GO:0003924">
    <property type="term" value="F:GTPase activity"/>
    <property type="evidence" value="ECO:0007669"/>
    <property type="project" value="InterPro"/>
</dbReference>
<dbReference type="Gene3D" id="3.40.50.300">
    <property type="entry name" value="P-loop containing nucleotide triphosphate hydrolases"/>
    <property type="match status" value="1"/>
</dbReference>
<comment type="caution">
    <text evidence="2">The sequence shown here is derived from an EMBL/GenBank/DDBJ whole genome shotgun (WGS) entry which is preliminary data.</text>
</comment>
<gene>
    <name evidence="2" type="ORF">FHS56_000538</name>
</gene>
<dbReference type="AlphaFoldDB" id="A0A846MNR4"/>
<evidence type="ECO:0000313" key="2">
    <source>
        <dbReference type="EMBL" id="NIK73052.1"/>
    </source>
</evidence>
<keyword evidence="3" id="KW-1185">Reference proteome</keyword>
<name>A0A846MNR4_9BACT</name>
<dbReference type="InterPro" id="IPR001806">
    <property type="entry name" value="Small_GTPase"/>
</dbReference>
<dbReference type="SMART" id="SM00175">
    <property type="entry name" value="RAB"/>
    <property type="match status" value="1"/>
</dbReference>
<organism evidence="2 3">
    <name type="scientific">Thermonema lapsum</name>
    <dbReference type="NCBI Taxonomy" id="28195"/>
    <lineage>
        <taxon>Bacteria</taxon>
        <taxon>Pseudomonadati</taxon>
        <taxon>Bacteroidota</taxon>
        <taxon>Cytophagia</taxon>
        <taxon>Cytophagales</taxon>
        <taxon>Thermonemataceae</taxon>
        <taxon>Thermonema</taxon>
    </lineage>
</organism>
<dbReference type="EMBL" id="JAASRN010000001">
    <property type="protein sequence ID" value="NIK73052.1"/>
    <property type="molecule type" value="Genomic_DNA"/>
</dbReference>
<dbReference type="Pfam" id="PF00071">
    <property type="entry name" value="Ras"/>
    <property type="match status" value="1"/>
</dbReference>
<dbReference type="PRINTS" id="PR00449">
    <property type="entry name" value="RASTRNSFRMNG"/>
</dbReference>
<dbReference type="InterPro" id="IPR027417">
    <property type="entry name" value="P-loop_NTPase"/>
</dbReference>
<dbReference type="RefSeq" id="WP_317165651.1">
    <property type="nucleotide sequence ID" value="NZ_JAASRN010000001.1"/>
</dbReference>
<dbReference type="CDD" id="cd00154">
    <property type="entry name" value="Rab"/>
    <property type="match status" value="1"/>
</dbReference>
<accession>A0A846MNR4</accession>
<evidence type="ECO:0000256" key="1">
    <source>
        <dbReference type="ARBA" id="ARBA00022741"/>
    </source>
</evidence>